<keyword evidence="12" id="KW-0325">Glycoprotein</keyword>
<feature type="transmembrane region" description="Helical" evidence="18">
    <location>
        <begin position="12"/>
        <end position="32"/>
    </location>
</feature>
<proteinExistence type="inferred from homology"/>
<keyword evidence="2" id="KW-1003">Cell membrane</keyword>
<evidence type="ECO:0000256" key="1">
    <source>
        <dbReference type="ARBA" id="ARBA00022448"/>
    </source>
</evidence>
<feature type="compositionally biased region" description="Basic and acidic residues" evidence="19">
    <location>
        <begin position="355"/>
        <end position="364"/>
    </location>
</feature>
<dbReference type="CDD" id="cd19049">
    <property type="entry name" value="LGIC_TM_anion"/>
    <property type="match status" value="1"/>
</dbReference>
<dbReference type="InterPro" id="IPR018000">
    <property type="entry name" value="Neurotransmitter_ion_chnl_CS"/>
</dbReference>
<keyword evidence="10" id="KW-0675">Receptor</keyword>
<dbReference type="CDD" id="cd19007">
    <property type="entry name" value="LGIC_ECD_GABAR_GRD-like"/>
    <property type="match status" value="1"/>
</dbReference>
<keyword evidence="15" id="KW-1071">Ligand-gated ion channel</keyword>
<keyword evidence="4" id="KW-0732">Signal</keyword>
<dbReference type="PANTHER" id="PTHR18945">
    <property type="entry name" value="NEUROTRANSMITTER GATED ION CHANNEL"/>
    <property type="match status" value="1"/>
</dbReference>
<dbReference type="NCBIfam" id="TIGR00860">
    <property type="entry name" value="LIC"/>
    <property type="match status" value="1"/>
</dbReference>
<dbReference type="Gene3D" id="1.20.58.390">
    <property type="entry name" value="Neurotransmitter-gated ion-channel transmembrane domain"/>
    <property type="match status" value="1"/>
</dbReference>
<gene>
    <name evidence="22" type="ORF">LARSCL_LOCUS11191</name>
</gene>
<keyword evidence="8 18" id="KW-0472">Membrane</keyword>
<dbReference type="SUPFAM" id="SSF90112">
    <property type="entry name" value="Neurotransmitter-gated ion-channel transmembrane pore"/>
    <property type="match status" value="1"/>
</dbReference>
<evidence type="ECO:0000256" key="8">
    <source>
        <dbReference type="ARBA" id="ARBA00023136"/>
    </source>
</evidence>
<evidence type="ECO:0000313" key="22">
    <source>
        <dbReference type="EMBL" id="CAL1280787.1"/>
    </source>
</evidence>
<dbReference type="PROSITE" id="PS51257">
    <property type="entry name" value="PROKAR_LIPOPROTEIN"/>
    <property type="match status" value="1"/>
</dbReference>
<evidence type="ECO:0000256" key="9">
    <source>
        <dbReference type="ARBA" id="ARBA00023157"/>
    </source>
</evidence>
<keyword evidence="16 18" id="KW-0407">Ion channel</keyword>
<dbReference type="Pfam" id="PF02931">
    <property type="entry name" value="Neur_chan_LBD"/>
    <property type="match status" value="1"/>
</dbReference>
<dbReference type="InterPro" id="IPR006202">
    <property type="entry name" value="Neur_chan_lig-bd"/>
</dbReference>
<dbReference type="GO" id="GO:0034707">
    <property type="term" value="C:chloride channel complex"/>
    <property type="evidence" value="ECO:0007669"/>
    <property type="project" value="UniProtKB-KW"/>
</dbReference>
<name>A0AAV2AAT7_9ARAC</name>
<feature type="region of interest" description="Disordered" evidence="19">
    <location>
        <begin position="348"/>
        <end position="367"/>
    </location>
</feature>
<evidence type="ECO:0000256" key="10">
    <source>
        <dbReference type="ARBA" id="ARBA00023170"/>
    </source>
</evidence>
<feature type="transmembrane region" description="Helical" evidence="18">
    <location>
        <begin position="280"/>
        <end position="297"/>
    </location>
</feature>
<feature type="domain" description="Neurotransmitter-gated ion-channel transmembrane" evidence="21">
    <location>
        <begin position="254"/>
        <end position="480"/>
    </location>
</feature>
<dbReference type="PRINTS" id="PR00253">
    <property type="entry name" value="GABAARECEPTR"/>
</dbReference>
<feature type="domain" description="Neurotransmitter-gated ion-channel ligand-binding" evidence="20">
    <location>
        <begin position="44"/>
        <end position="247"/>
    </location>
</feature>
<dbReference type="InterPro" id="IPR036719">
    <property type="entry name" value="Neuro-gated_channel_TM_sf"/>
</dbReference>
<evidence type="ECO:0000256" key="3">
    <source>
        <dbReference type="ARBA" id="ARBA00022692"/>
    </source>
</evidence>
<reference evidence="22 23" key="1">
    <citation type="submission" date="2024-04" db="EMBL/GenBank/DDBJ databases">
        <authorList>
            <person name="Rising A."/>
            <person name="Reimegard J."/>
            <person name="Sonavane S."/>
            <person name="Akerstrom W."/>
            <person name="Nylinder S."/>
            <person name="Hedman E."/>
            <person name="Kallberg Y."/>
        </authorList>
    </citation>
    <scope>NUCLEOTIDE SEQUENCE [LARGE SCALE GENOMIC DNA]</scope>
</reference>
<feature type="transmembrane region" description="Helical" evidence="18">
    <location>
        <begin position="466"/>
        <end position="486"/>
    </location>
</feature>
<evidence type="ECO:0000313" key="23">
    <source>
        <dbReference type="Proteomes" id="UP001497382"/>
    </source>
</evidence>
<protein>
    <recommendedName>
        <fullName evidence="24">Gamma-aminobutyric acid receptor alpha-like</fullName>
    </recommendedName>
</protein>
<evidence type="ECO:0000256" key="6">
    <source>
        <dbReference type="ARBA" id="ARBA00023018"/>
    </source>
</evidence>
<keyword evidence="1 18" id="KW-0813">Transport</keyword>
<dbReference type="EMBL" id="CAXIEN010000136">
    <property type="protein sequence ID" value="CAL1280787.1"/>
    <property type="molecule type" value="Genomic_DNA"/>
</dbReference>
<evidence type="ECO:0008006" key="24">
    <source>
        <dbReference type="Google" id="ProtNLM"/>
    </source>
</evidence>
<dbReference type="Proteomes" id="UP001497382">
    <property type="component" value="Unassembled WGS sequence"/>
</dbReference>
<feature type="region of interest" description="Disordered" evidence="19">
    <location>
        <begin position="391"/>
        <end position="421"/>
    </location>
</feature>
<comment type="subcellular location">
    <subcellularLocation>
        <location evidence="17">Postsynaptic cell membrane</location>
        <topology evidence="17">Multi-pass membrane protein</topology>
    </subcellularLocation>
</comment>
<keyword evidence="14" id="KW-0628">Postsynaptic cell membrane</keyword>
<keyword evidence="7 18" id="KW-0406">Ion transport</keyword>
<comment type="caution">
    <text evidence="22">The sequence shown here is derived from an EMBL/GenBank/DDBJ whole genome shotgun (WGS) entry which is preliminary data.</text>
</comment>
<dbReference type="PRINTS" id="PR01079">
    <property type="entry name" value="GABAARALPHA"/>
</dbReference>
<dbReference type="GO" id="GO:0099095">
    <property type="term" value="F:ligand-gated monoatomic anion channel activity"/>
    <property type="evidence" value="ECO:0007669"/>
    <property type="project" value="UniProtKB-ARBA"/>
</dbReference>
<feature type="transmembrane region" description="Helical" evidence="18">
    <location>
        <begin position="247"/>
        <end position="268"/>
    </location>
</feature>
<dbReference type="InterPro" id="IPR006029">
    <property type="entry name" value="Neurotrans-gated_channel_TM"/>
</dbReference>
<dbReference type="InterPro" id="IPR001390">
    <property type="entry name" value="GABAAa_rcpt"/>
</dbReference>
<dbReference type="InterPro" id="IPR036734">
    <property type="entry name" value="Neur_chan_lig-bd_sf"/>
</dbReference>
<dbReference type="InterPro" id="IPR006201">
    <property type="entry name" value="Neur_channel"/>
</dbReference>
<evidence type="ECO:0000256" key="16">
    <source>
        <dbReference type="ARBA" id="ARBA00023303"/>
    </source>
</evidence>
<keyword evidence="5 18" id="KW-1133">Transmembrane helix</keyword>
<evidence type="ECO:0000256" key="7">
    <source>
        <dbReference type="ARBA" id="ARBA00023065"/>
    </source>
</evidence>
<dbReference type="GO" id="GO:0004890">
    <property type="term" value="F:GABA-A receptor activity"/>
    <property type="evidence" value="ECO:0007669"/>
    <property type="project" value="InterPro"/>
</dbReference>
<keyword evidence="3 18" id="KW-0812">Transmembrane</keyword>
<dbReference type="GO" id="GO:0045211">
    <property type="term" value="C:postsynaptic membrane"/>
    <property type="evidence" value="ECO:0007669"/>
    <property type="project" value="UniProtKB-SubCell"/>
</dbReference>
<keyword evidence="11" id="KW-0869">Chloride channel</keyword>
<evidence type="ECO:0000256" key="4">
    <source>
        <dbReference type="ARBA" id="ARBA00022729"/>
    </source>
</evidence>
<keyword evidence="6" id="KW-0770">Synapse</keyword>
<accession>A0AAV2AAT7</accession>
<evidence type="ECO:0000259" key="21">
    <source>
        <dbReference type="Pfam" id="PF02932"/>
    </source>
</evidence>
<evidence type="ECO:0000256" key="12">
    <source>
        <dbReference type="ARBA" id="ARBA00023180"/>
    </source>
</evidence>
<dbReference type="AlphaFoldDB" id="A0AAV2AAT7"/>
<evidence type="ECO:0000256" key="13">
    <source>
        <dbReference type="ARBA" id="ARBA00023214"/>
    </source>
</evidence>
<keyword evidence="9" id="KW-1015">Disulfide bond</keyword>
<evidence type="ECO:0000256" key="15">
    <source>
        <dbReference type="ARBA" id="ARBA00023286"/>
    </source>
</evidence>
<comment type="similarity">
    <text evidence="18">Belongs to the ligand-gated ion channel (TC 1.A.9) family.</text>
</comment>
<dbReference type="SUPFAM" id="SSF63712">
    <property type="entry name" value="Nicotinic receptor ligand binding domain-like"/>
    <property type="match status" value="1"/>
</dbReference>
<keyword evidence="13" id="KW-0868">Chloride</keyword>
<dbReference type="PRINTS" id="PR00252">
    <property type="entry name" value="NRIONCHANNEL"/>
</dbReference>
<evidence type="ECO:0000256" key="18">
    <source>
        <dbReference type="RuleBase" id="RU000687"/>
    </source>
</evidence>
<keyword evidence="23" id="KW-1185">Reference proteome</keyword>
<dbReference type="InterPro" id="IPR038050">
    <property type="entry name" value="Neuro_actylchol_rec"/>
</dbReference>
<evidence type="ECO:0000256" key="2">
    <source>
        <dbReference type="ARBA" id="ARBA00022475"/>
    </source>
</evidence>
<feature type="compositionally biased region" description="Polar residues" evidence="19">
    <location>
        <begin position="393"/>
        <end position="421"/>
    </location>
</feature>
<evidence type="ECO:0000259" key="20">
    <source>
        <dbReference type="Pfam" id="PF02931"/>
    </source>
</evidence>
<feature type="transmembrane region" description="Helical" evidence="18">
    <location>
        <begin position="309"/>
        <end position="330"/>
    </location>
</feature>
<evidence type="ECO:0000256" key="11">
    <source>
        <dbReference type="ARBA" id="ARBA00023173"/>
    </source>
</evidence>
<dbReference type="PROSITE" id="PS00236">
    <property type="entry name" value="NEUROTR_ION_CHANNEL"/>
    <property type="match status" value="1"/>
</dbReference>
<evidence type="ECO:0000256" key="19">
    <source>
        <dbReference type="SAM" id="MobiDB-lite"/>
    </source>
</evidence>
<evidence type="ECO:0000256" key="5">
    <source>
        <dbReference type="ARBA" id="ARBA00022989"/>
    </source>
</evidence>
<dbReference type="Gene3D" id="2.70.170.10">
    <property type="entry name" value="Neurotransmitter-gated ion-channel ligand-binding domain"/>
    <property type="match status" value="1"/>
</dbReference>
<dbReference type="FunFam" id="2.70.170.10:FF:000043">
    <property type="entry name" value="Gamma-aminobutyric acid receptor alpha-like"/>
    <property type="match status" value="1"/>
</dbReference>
<dbReference type="InterPro" id="IPR006028">
    <property type="entry name" value="GABAA/Glycine_rcpt"/>
</dbReference>
<organism evidence="22 23">
    <name type="scientific">Larinioides sclopetarius</name>
    <dbReference type="NCBI Taxonomy" id="280406"/>
    <lineage>
        <taxon>Eukaryota</taxon>
        <taxon>Metazoa</taxon>
        <taxon>Ecdysozoa</taxon>
        <taxon>Arthropoda</taxon>
        <taxon>Chelicerata</taxon>
        <taxon>Arachnida</taxon>
        <taxon>Araneae</taxon>
        <taxon>Araneomorphae</taxon>
        <taxon>Entelegynae</taxon>
        <taxon>Araneoidea</taxon>
        <taxon>Araneidae</taxon>
        <taxon>Larinioides</taxon>
    </lineage>
</organism>
<dbReference type="GO" id="GO:0005254">
    <property type="term" value="F:chloride channel activity"/>
    <property type="evidence" value="ECO:0007669"/>
    <property type="project" value="UniProtKB-KW"/>
</dbReference>
<evidence type="ECO:0000256" key="17">
    <source>
        <dbReference type="ARBA" id="ARBA00034104"/>
    </source>
</evidence>
<evidence type="ECO:0000256" key="14">
    <source>
        <dbReference type="ARBA" id="ARBA00023257"/>
    </source>
</evidence>
<sequence length="488" mass="55390">MPERLLPTSSLLLIGCWILNSYLLSWGVFRCVSAEVGSTQNISDLLDSLLDGYDYHLRPGVGGPATQVLIDIEVRSMGPVSEVDMSYSMDCYFRQSWVDRRLAYTSKMPTLALSISMLERIWRPDTYFYNGKNSYLHTITTPNKFVRLYRDGRVLYSSRLTIRASCPMRLENFPMDVQRCPLQIGSFGYSDRDIQYKWNPARSVVIASDMKLSMFDVTDTPTGNLTEEQRKGPFSVLMVSFHLKRHMGYFIIEVYAPCTMLVVLSWVAFWINREATADRVALGVTTVLTMTFLALECRNNLPKVSYCTALDYYVAISFGFIFATIIQFAIVHHYTKVGSGEYYFPPTPPEYSGNDEERAKHQKPDVTFSSSETNKITIFCTEDASQAMEEAGATSSVAIQSQHSDTPASENAAESPQANLTQNGRLALRQINASMFERRKSYLHRRGSMPHFQLNSVSKVDQVSRVLFPVIFMFINVIYWCTYLGGES</sequence>
<dbReference type="Pfam" id="PF02932">
    <property type="entry name" value="Neur_chan_memb"/>
    <property type="match status" value="1"/>
</dbReference>
<dbReference type="GO" id="GO:0005230">
    <property type="term" value="F:extracellular ligand-gated monoatomic ion channel activity"/>
    <property type="evidence" value="ECO:0007669"/>
    <property type="project" value="InterPro"/>
</dbReference>